<sequence>MPILQMKPGRNKGASLEDPEPTPAGRPSLPHPPLWRPPPRRVLRKVGPTLAPGSQSPRACSSPSRQNPGDNACWGYPRCLAQHLPGENQHPPGVFLQTHGTGCRKPATLSSELADSEKSRSPVLMWFSDWIRFSSAGTHRRISLPEAVRTRHSDSPLINLQRR</sequence>
<organism evidence="2 3">
    <name type="scientific">Callorhinus ursinus</name>
    <name type="common">Northern fur seal</name>
    <dbReference type="NCBI Taxonomy" id="34884"/>
    <lineage>
        <taxon>Eukaryota</taxon>
        <taxon>Metazoa</taxon>
        <taxon>Chordata</taxon>
        <taxon>Craniata</taxon>
        <taxon>Vertebrata</taxon>
        <taxon>Euteleostomi</taxon>
        <taxon>Mammalia</taxon>
        <taxon>Eutheria</taxon>
        <taxon>Laurasiatheria</taxon>
        <taxon>Carnivora</taxon>
        <taxon>Caniformia</taxon>
        <taxon>Pinnipedia</taxon>
        <taxon>Otariidae</taxon>
        <taxon>Callorhinus</taxon>
    </lineage>
</organism>
<name>A0A3Q7PTM4_CALUR</name>
<dbReference type="RefSeq" id="XP_025719316.1">
    <property type="nucleotide sequence ID" value="XM_025863531.1"/>
</dbReference>
<feature type="compositionally biased region" description="Polar residues" evidence="1">
    <location>
        <begin position="52"/>
        <end position="69"/>
    </location>
</feature>
<dbReference type="AlphaFoldDB" id="A0A3Q7PTM4"/>
<protein>
    <submittedName>
        <fullName evidence="3">Uncharacterized protein LOC112816802</fullName>
    </submittedName>
</protein>
<dbReference type="Proteomes" id="UP000286641">
    <property type="component" value="Unplaced"/>
</dbReference>
<evidence type="ECO:0000313" key="2">
    <source>
        <dbReference type="Proteomes" id="UP000286641"/>
    </source>
</evidence>
<evidence type="ECO:0000313" key="3">
    <source>
        <dbReference type="RefSeq" id="XP_025719316.1"/>
    </source>
</evidence>
<dbReference type="InParanoid" id="A0A3Q7PTM4"/>
<reference key="1">
    <citation type="submission" date="2019-01" db="UniProtKB">
        <authorList>
            <consortium name="RefSeq"/>
        </authorList>
    </citation>
    <scope>IDENTIFICATION</scope>
</reference>
<reference evidence="3" key="2">
    <citation type="submission" date="2025-08" db="UniProtKB">
        <authorList>
            <consortium name="RefSeq"/>
        </authorList>
    </citation>
    <scope>IDENTIFICATION</scope>
    <source>
        <tissue evidence="3">Blood</tissue>
    </source>
</reference>
<proteinExistence type="predicted"/>
<evidence type="ECO:0000256" key="1">
    <source>
        <dbReference type="SAM" id="MobiDB-lite"/>
    </source>
</evidence>
<accession>A0A3Q7PTM4</accession>
<gene>
    <name evidence="3" type="primary">LOC112816802</name>
</gene>
<keyword evidence="2" id="KW-1185">Reference proteome</keyword>
<feature type="compositionally biased region" description="Pro residues" evidence="1">
    <location>
        <begin position="21"/>
        <end position="37"/>
    </location>
</feature>
<feature type="region of interest" description="Disordered" evidence="1">
    <location>
        <begin position="1"/>
        <end position="72"/>
    </location>
</feature>